<evidence type="ECO:0000313" key="2">
    <source>
        <dbReference type="Proteomes" id="UP000005019"/>
    </source>
</evidence>
<protein>
    <submittedName>
        <fullName evidence="1">DNA-directed DNA polymerase</fullName>
    </submittedName>
</protein>
<dbReference type="Proteomes" id="UP000005019">
    <property type="component" value="Unassembled WGS sequence"/>
</dbReference>
<name>F5RDV2_METUF</name>
<keyword evidence="1" id="KW-0808">Transferase</keyword>
<dbReference type="Pfam" id="PF04364">
    <property type="entry name" value="DNA_pol3_chi"/>
    <property type="match status" value="1"/>
</dbReference>
<dbReference type="Gene3D" id="3.40.50.10110">
    <property type="entry name" value="DNA polymerase III subunit chi"/>
    <property type="match status" value="1"/>
</dbReference>
<keyword evidence="2" id="KW-1185">Reference proteome</keyword>
<dbReference type="GO" id="GO:0032298">
    <property type="term" value="P:positive regulation of DNA-templated DNA replication initiation"/>
    <property type="evidence" value="ECO:0007669"/>
    <property type="project" value="TreeGrafter"/>
</dbReference>
<keyword evidence="1" id="KW-0548">Nucleotidyltransferase</keyword>
<dbReference type="SUPFAM" id="SSF102400">
    <property type="entry name" value="DNA polymerase III chi subunit"/>
    <property type="match status" value="1"/>
</dbReference>
<reference evidence="1 2" key="1">
    <citation type="journal article" date="2011" name="J. Bacteriol.">
        <title>Genome sequence of Methyloversatilis universalis FAM5T, a methylotrophic representative of the order Rhodocyclales.</title>
        <authorList>
            <person name="Kittichotirat W."/>
            <person name="Good N.M."/>
            <person name="Hall R."/>
            <person name="Bringel F."/>
            <person name="Lajus A."/>
            <person name="Medigue C."/>
            <person name="Smalley N.E."/>
            <person name="Beck D."/>
            <person name="Bumgarner R."/>
            <person name="Vuilleumier S."/>
            <person name="Kalyuzhnaya M.G."/>
        </authorList>
    </citation>
    <scope>NUCLEOTIDE SEQUENCE [LARGE SCALE GENOMIC DNA]</scope>
    <source>
        <strain evidence="2">ATCC BAA-1314 / JCM 13912 / FAM5</strain>
    </source>
</reference>
<dbReference type="OrthoDB" id="5297568at2"/>
<comment type="caution">
    <text evidence="1">The sequence shown here is derived from an EMBL/GenBank/DDBJ whole genome shotgun (WGS) entry which is preliminary data.</text>
</comment>
<organism evidence="1 2">
    <name type="scientific">Methyloversatilis universalis (strain ATCC BAA-1314 / DSM 25237 / JCM 13912 / CCUG 52030 / FAM5)</name>
    <dbReference type="NCBI Taxonomy" id="1000565"/>
    <lineage>
        <taxon>Bacteria</taxon>
        <taxon>Pseudomonadati</taxon>
        <taxon>Pseudomonadota</taxon>
        <taxon>Betaproteobacteria</taxon>
        <taxon>Nitrosomonadales</taxon>
        <taxon>Sterolibacteriaceae</taxon>
        <taxon>Methyloversatilis</taxon>
    </lineage>
</organism>
<dbReference type="GO" id="GO:0003677">
    <property type="term" value="F:DNA binding"/>
    <property type="evidence" value="ECO:0007669"/>
    <property type="project" value="InterPro"/>
</dbReference>
<gene>
    <name evidence="1" type="ORF">METUNv1_02469</name>
</gene>
<sequence length="139" mass="15922">MAVAEFHHDAQDKLRHACTLVAQWYRDGRRVWIHCDSEPLAARLDQMLWVFEPLAFVPHVRDGHRLSEATPVRIGHDPAAAPADAIVLNMAQSVPAGFEQREHIVEIVSRDPADRDAARARFMRYRERGFDMQTRKAEA</sequence>
<dbReference type="PANTHER" id="PTHR38767">
    <property type="entry name" value="DNA POLYMERASE III SUBUNIT CHI"/>
    <property type="match status" value="1"/>
</dbReference>
<dbReference type="AlphaFoldDB" id="F5RDV2"/>
<keyword evidence="1" id="KW-0239">DNA-directed DNA polymerase</keyword>
<dbReference type="PANTHER" id="PTHR38767:SF1">
    <property type="entry name" value="DNA POLYMERASE III SUBUNIT CHI"/>
    <property type="match status" value="1"/>
</dbReference>
<dbReference type="RefSeq" id="WP_008062069.1">
    <property type="nucleotide sequence ID" value="NZ_AFHG01000052.1"/>
</dbReference>
<dbReference type="InterPro" id="IPR007459">
    <property type="entry name" value="DNA_pol3_chi"/>
</dbReference>
<dbReference type="eggNOG" id="COG2927">
    <property type="taxonomic scope" value="Bacteria"/>
</dbReference>
<evidence type="ECO:0000313" key="1">
    <source>
        <dbReference type="EMBL" id="EGK71083.1"/>
    </source>
</evidence>
<dbReference type="GO" id="GO:0006260">
    <property type="term" value="P:DNA replication"/>
    <property type="evidence" value="ECO:0007669"/>
    <property type="project" value="InterPro"/>
</dbReference>
<dbReference type="GO" id="GO:0003887">
    <property type="term" value="F:DNA-directed DNA polymerase activity"/>
    <property type="evidence" value="ECO:0007669"/>
    <property type="project" value="UniProtKB-KW"/>
</dbReference>
<accession>F5RDV2</accession>
<proteinExistence type="predicted"/>
<dbReference type="InterPro" id="IPR036768">
    <property type="entry name" value="PolIII_chi_sf"/>
</dbReference>
<dbReference type="STRING" id="1000565.METUNv1_02469"/>
<dbReference type="EMBL" id="AFHG01000052">
    <property type="protein sequence ID" value="EGK71083.1"/>
    <property type="molecule type" value="Genomic_DNA"/>
</dbReference>